<evidence type="ECO:0000256" key="1">
    <source>
        <dbReference type="ARBA" id="ARBA00004651"/>
    </source>
</evidence>
<evidence type="ECO:0000256" key="5">
    <source>
        <dbReference type="ARBA" id="ARBA00022725"/>
    </source>
</evidence>
<keyword evidence="5" id="KW-0552">Olfaction</keyword>
<keyword evidence="6" id="KW-1133">Transmembrane helix</keyword>
<dbReference type="GO" id="GO:0007165">
    <property type="term" value="P:signal transduction"/>
    <property type="evidence" value="ECO:0007669"/>
    <property type="project" value="UniProtKB-KW"/>
</dbReference>
<dbReference type="PANTHER" id="PTHR21137">
    <property type="entry name" value="ODORANT RECEPTOR"/>
    <property type="match status" value="1"/>
</dbReference>
<evidence type="ECO:0000256" key="4">
    <source>
        <dbReference type="ARBA" id="ARBA00022692"/>
    </source>
</evidence>
<evidence type="ECO:0000256" key="3">
    <source>
        <dbReference type="ARBA" id="ARBA00022606"/>
    </source>
</evidence>
<reference evidence="11" key="2">
    <citation type="submission" date="2020-05" db="UniProtKB">
        <authorList>
            <consortium name="EnsemblMetazoa"/>
        </authorList>
    </citation>
    <scope>IDENTIFICATION</scope>
    <source>
        <strain evidence="11">IAEA</strain>
    </source>
</reference>
<dbReference type="GO" id="GO:0004984">
    <property type="term" value="F:olfactory receptor activity"/>
    <property type="evidence" value="ECO:0007669"/>
    <property type="project" value="InterPro"/>
</dbReference>
<dbReference type="InterPro" id="IPR004117">
    <property type="entry name" value="7tm6_olfct_rcpt"/>
</dbReference>
<dbReference type="GO" id="GO:0005549">
    <property type="term" value="F:odorant binding"/>
    <property type="evidence" value="ECO:0007669"/>
    <property type="project" value="InterPro"/>
</dbReference>
<keyword evidence="4" id="KW-0812">Transmembrane</keyword>
<proteinExistence type="predicted"/>
<dbReference type="AlphaFoldDB" id="A0A1A9X5P3"/>
<keyword evidence="7" id="KW-0472">Membrane</keyword>
<dbReference type="Proteomes" id="UP000091820">
    <property type="component" value="Unassembled WGS sequence"/>
</dbReference>
<comment type="subcellular location">
    <subcellularLocation>
        <location evidence="1">Cell membrane</location>
        <topology evidence="1">Multi-pass membrane protein</topology>
    </subcellularLocation>
</comment>
<evidence type="ECO:0000256" key="9">
    <source>
        <dbReference type="ARBA" id="ARBA00023224"/>
    </source>
</evidence>
<evidence type="ECO:0000256" key="2">
    <source>
        <dbReference type="ARBA" id="ARBA00022475"/>
    </source>
</evidence>
<keyword evidence="3" id="KW-0716">Sensory transduction</keyword>
<dbReference type="VEuPathDB" id="VectorBase:GBRI045112"/>
<keyword evidence="12" id="KW-1185">Reference proteome</keyword>
<dbReference type="GO" id="GO:0005886">
    <property type="term" value="C:plasma membrane"/>
    <property type="evidence" value="ECO:0007669"/>
    <property type="project" value="UniProtKB-SubCell"/>
</dbReference>
<evidence type="ECO:0000256" key="8">
    <source>
        <dbReference type="ARBA" id="ARBA00023170"/>
    </source>
</evidence>
<evidence type="ECO:0000313" key="11">
    <source>
        <dbReference type="EnsemblMetazoa" id="GBRI045112-PA"/>
    </source>
</evidence>
<name>A0A1A9X5P3_9MUSC</name>
<dbReference type="EnsemblMetazoa" id="GBRI045112-RA">
    <property type="protein sequence ID" value="GBRI045112-PA"/>
    <property type="gene ID" value="GBRI045112"/>
</dbReference>
<dbReference type="PANTHER" id="PTHR21137:SF44">
    <property type="entry name" value="ODORANT RECEPTOR 13A-RELATED"/>
    <property type="match status" value="1"/>
</dbReference>
<organism evidence="11 12">
    <name type="scientific">Glossina brevipalpis</name>
    <dbReference type="NCBI Taxonomy" id="37001"/>
    <lineage>
        <taxon>Eukaryota</taxon>
        <taxon>Metazoa</taxon>
        <taxon>Ecdysozoa</taxon>
        <taxon>Arthropoda</taxon>
        <taxon>Hexapoda</taxon>
        <taxon>Insecta</taxon>
        <taxon>Pterygota</taxon>
        <taxon>Neoptera</taxon>
        <taxon>Endopterygota</taxon>
        <taxon>Diptera</taxon>
        <taxon>Brachycera</taxon>
        <taxon>Muscomorpha</taxon>
        <taxon>Hippoboscoidea</taxon>
        <taxon>Glossinidae</taxon>
        <taxon>Glossina</taxon>
    </lineage>
</organism>
<keyword evidence="2" id="KW-1003">Cell membrane</keyword>
<evidence type="ECO:0000256" key="7">
    <source>
        <dbReference type="ARBA" id="ARBA00023136"/>
    </source>
</evidence>
<protein>
    <submittedName>
        <fullName evidence="11">Uncharacterized protein</fullName>
    </submittedName>
</protein>
<accession>A0A1A9X5P3</accession>
<dbReference type="STRING" id="37001.A0A1A9X5P3"/>
<comment type="subunit">
    <text evidence="10">Interacts with Orco. Complexes exist early in the endomembrane system in olfactory sensory neurons (OSNs), coupling these complexes to the conserved ciliary trafficking pathway.</text>
</comment>
<keyword evidence="9" id="KW-0807">Transducer</keyword>
<keyword evidence="8" id="KW-0675">Receptor</keyword>
<dbReference type="Pfam" id="PF02949">
    <property type="entry name" value="7tm_6"/>
    <property type="match status" value="1"/>
</dbReference>
<evidence type="ECO:0000256" key="10">
    <source>
        <dbReference type="ARBA" id="ARBA00038679"/>
    </source>
</evidence>
<sequence length="272" mass="30813">MNCCYKSDVSDWAPYLKACNIGAQIRVQPIGVMVVGVELHPLPFRFLAAVCLKRYHLSQLYILCWNGDDLIQHSTETAKHLYGCNWEGATLSTLNESKVSHWQGTERLHLASTYPTNKEFRQNLQIMILCSQRPVKITALKFSILSLQSFTAILSTSMSYFTLLQTVYKEDQAEDEINKRFVNIKTICCPDLTKALFEVTVRAFICIPKAKIKRLRSLILPLNLMRDSSSGISVTSDNISMRFANSSARFFSCEPASNEIMSSNDLLCPNNY</sequence>
<reference evidence="12" key="1">
    <citation type="submission" date="2014-03" db="EMBL/GenBank/DDBJ databases">
        <authorList>
            <person name="Aksoy S."/>
            <person name="Warren W."/>
            <person name="Wilson R.K."/>
        </authorList>
    </citation>
    <scope>NUCLEOTIDE SEQUENCE [LARGE SCALE GENOMIC DNA]</scope>
    <source>
        <strain evidence="12">IAEA</strain>
    </source>
</reference>
<evidence type="ECO:0000313" key="12">
    <source>
        <dbReference type="Proteomes" id="UP000091820"/>
    </source>
</evidence>
<evidence type="ECO:0000256" key="6">
    <source>
        <dbReference type="ARBA" id="ARBA00022989"/>
    </source>
</evidence>